<feature type="signal peptide" evidence="11">
    <location>
        <begin position="1"/>
        <end position="39"/>
    </location>
</feature>
<proteinExistence type="predicted"/>
<dbReference type="InterPro" id="IPR033900">
    <property type="entry name" value="Gram_neg_porin_domain"/>
</dbReference>
<evidence type="ECO:0000256" key="5">
    <source>
        <dbReference type="ARBA" id="ARBA00022692"/>
    </source>
</evidence>
<organism evidence="13">
    <name type="scientific">Burkholderia orbicola (strain AU 1054)</name>
    <dbReference type="NCBI Taxonomy" id="331271"/>
    <lineage>
        <taxon>Bacteria</taxon>
        <taxon>Pseudomonadati</taxon>
        <taxon>Pseudomonadota</taxon>
        <taxon>Betaproteobacteria</taxon>
        <taxon>Burkholderiales</taxon>
        <taxon>Burkholderiaceae</taxon>
        <taxon>Burkholderia</taxon>
        <taxon>Burkholderia cepacia complex</taxon>
        <taxon>Burkholderia orbicola</taxon>
    </lineage>
</organism>
<dbReference type="SUPFAM" id="SSF56935">
    <property type="entry name" value="Porins"/>
    <property type="match status" value="1"/>
</dbReference>
<evidence type="ECO:0000259" key="12">
    <source>
        <dbReference type="Pfam" id="PF13609"/>
    </source>
</evidence>
<sequence precursor="true">MKKAQRVMARASMRKVAGTLGVAAMLSAGLALTSVGARADSGSQVQLYGIVGTYVGSVKRSDTPQSTVLIGSGGLTTSFWGIRGKEDLGGGVSAIFALESFFQPQNGAQGRNATDPFFSRNAYVGFQGDFGQLTFGRQRNPTYTAESLINPFSSSTVFSPLVLQTFVTNYGGTIIGDTVWNNTAKYTTPDFKGFGATVIYGLGGVAGSPGVGNLGAHLNYQGHGLTAVVSGQRVRYTAAGPVGAQYAYLAGAAYDFKLVTLYGAWAMTSDVSTPTGSHTYEAGFSIPFTPADFLLAEWARTQRSGPTHTTNSLRNTAALGYDHLLSKRTDIYAIYSIDKLSDHPIGNTFAVGIRHTF</sequence>
<evidence type="ECO:0000256" key="8">
    <source>
        <dbReference type="ARBA" id="ARBA00023114"/>
    </source>
</evidence>
<keyword evidence="4" id="KW-1134">Transmembrane beta strand</keyword>
<evidence type="ECO:0000256" key="6">
    <source>
        <dbReference type="ARBA" id="ARBA00022729"/>
    </source>
</evidence>
<keyword evidence="10" id="KW-0998">Cell outer membrane</keyword>
<dbReference type="PANTHER" id="PTHR34501:SF9">
    <property type="entry name" value="MAJOR OUTER MEMBRANE PROTEIN P.IA"/>
    <property type="match status" value="1"/>
</dbReference>
<dbReference type="GO" id="GO:0015288">
    <property type="term" value="F:porin activity"/>
    <property type="evidence" value="ECO:0007669"/>
    <property type="project" value="UniProtKB-KW"/>
</dbReference>
<dbReference type="Pfam" id="PF13609">
    <property type="entry name" value="Porin_4"/>
    <property type="match status" value="1"/>
</dbReference>
<keyword evidence="6 11" id="KW-0732">Signal</keyword>
<evidence type="ECO:0000256" key="1">
    <source>
        <dbReference type="ARBA" id="ARBA00004571"/>
    </source>
</evidence>
<dbReference type="CDD" id="cd00342">
    <property type="entry name" value="gram_neg_porins"/>
    <property type="match status" value="1"/>
</dbReference>
<keyword evidence="8" id="KW-0626">Porin</keyword>
<dbReference type="HOGENOM" id="CLU_038238_1_0_4"/>
<evidence type="ECO:0000313" key="13">
    <source>
        <dbReference type="EMBL" id="ABF79806.1"/>
    </source>
</evidence>
<evidence type="ECO:0000256" key="10">
    <source>
        <dbReference type="ARBA" id="ARBA00023237"/>
    </source>
</evidence>
<reference evidence="13" key="1">
    <citation type="submission" date="2006-05" db="EMBL/GenBank/DDBJ databases">
        <title>Complete sequence of chromosome 2 of Burkholderia cenocepacia AU 1054.</title>
        <authorList>
            <consortium name="US DOE Joint Genome Institute"/>
            <person name="Copeland A."/>
            <person name="Lucas S."/>
            <person name="Lapidus A."/>
            <person name="Barry K."/>
            <person name="Detter J.C."/>
            <person name="Glavina del Rio T."/>
            <person name="Hammon N."/>
            <person name="Israni S."/>
            <person name="Dalin E."/>
            <person name="Tice H."/>
            <person name="Pitluck S."/>
            <person name="Chain P."/>
            <person name="Malfatti S."/>
            <person name="Shin M."/>
            <person name="Vergez L."/>
            <person name="Schmutz J."/>
            <person name="Larimer F."/>
            <person name="Land M."/>
            <person name="Hauser L."/>
            <person name="Kyrpides N."/>
            <person name="Lykidis A."/>
            <person name="LiPuma J.J."/>
            <person name="Konstantinidis K."/>
            <person name="Tiedje J.M."/>
            <person name="Richardson P."/>
        </authorList>
    </citation>
    <scope>NUCLEOTIDE SEQUENCE [LARGE SCALE GENOMIC DNA]</scope>
    <source>
        <strain evidence="13">AU 1054</strain>
    </source>
</reference>
<comment type="subcellular location">
    <subcellularLocation>
        <location evidence="1">Cell outer membrane</location>
        <topology evidence="1">Multi-pass membrane protein</topology>
    </subcellularLocation>
</comment>
<keyword evidence="5" id="KW-0812">Transmembrane</keyword>
<dbReference type="InterPro" id="IPR023614">
    <property type="entry name" value="Porin_dom_sf"/>
</dbReference>
<dbReference type="GO" id="GO:0046930">
    <property type="term" value="C:pore complex"/>
    <property type="evidence" value="ECO:0007669"/>
    <property type="project" value="UniProtKB-KW"/>
</dbReference>
<evidence type="ECO:0000256" key="9">
    <source>
        <dbReference type="ARBA" id="ARBA00023136"/>
    </source>
</evidence>
<comment type="subunit">
    <text evidence="2">Homotrimer.</text>
</comment>
<dbReference type="AlphaFoldDB" id="A0A0H2XYQ1"/>
<keyword evidence="9" id="KW-0472">Membrane</keyword>
<evidence type="ECO:0000256" key="7">
    <source>
        <dbReference type="ARBA" id="ARBA00023065"/>
    </source>
</evidence>
<dbReference type="Gene3D" id="2.40.160.10">
    <property type="entry name" value="Porin"/>
    <property type="match status" value="1"/>
</dbReference>
<protein>
    <submittedName>
        <fullName evidence="13">Porin, Gram-negative type</fullName>
    </submittedName>
</protein>
<keyword evidence="3" id="KW-0813">Transport</keyword>
<dbReference type="EMBL" id="CP000379">
    <property type="protein sequence ID" value="ABF79806.1"/>
    <property type="molecule type" value="Genomic_DNA"/>
</dbReference>
<keyword evidence="7" id="KW-0406">Ion transport</keyword>
<dbReference type="GO" id="GO:0006811">
    <property type="term" value="P:monoatomic ion transport"/>
    <property type="evidence" value="ECO:0007669"/>
    <property type="project" value="UniProtKB-KW"/>
</dbReference>
<feature type="chain" id="PRO_5002602225" evidence="11">
    <location>
        <begin position="40"/>
        <end position="357"/>
    </location>
</feature>
<evidence type="ECO:0000256" key="11">
    <source>
        <dbReference type="SAM" id="SignalP"/>
    </source>
</evidence>
<gene>
    <name evidence="13" type="ordered locus">Bcen_4931</name>
</gene>
<dbReference type="GO" id="GO:0009279">
    <property type="term" value="C:cell outer membrane"/>
    <property type="evidence" value="ECO:0007669"/>
    <property type="project" value="UniProtKB-SubCell"/>
</dbReference>
<accession>A0A0H2XYQ1</accession>
<dbReference type="InterPro" id="IPR050298">
    <property type="entry name" value="Gram-neg_bact_OMP"/>
</dbReference>
<evidence type="ECO:0000256" key="4">
    <source>
        <dbReference type="ARBA" id="ARBA00022452"/>
    </source>
</evidence>
<feature type="domain" description="Porin" evidence="12">
    <location>
        <begin position="28"/>
        <end position="336"/>
    </location>
</feature>
<evidence type="ECO:0000256" key="3">
    <source>
        <dbReference type="ARBA" id="ARBA00022448"/>
    </source>
</evidence>
<evidence type="ECO:0000256" key="2">
    <source>
        <dbReference type="ARBA" id="ARBA00011233"/>
    </source>
</evidence>
<dbReference type="PANTHER" id="PTHR34501">
    <property type="entry name" value="PROTEIN YDDL-RELATED"/>
    <property type="match status" value="1"/>
</dbReference>
<name>A0A0H2XYQ1_BURO1</name>